<reference evidence="1 2" key="1">
    <citation type="submission" date="2020-08" db="EMBL/GenBank/DDBJ databases">
        <title>Genomic Encyclopedia of Type Strains, Phase IV (KMG-IV): sequencing the most valuable type-strain genomes for metagenomic binning, comparative biology and taxonomic classification.</title>
        <authorList>
            <person name="Goeker M."/>
        </authorList>
    </citation>
    <scope>NUCLEOTIDE SEQUENCE [LARGE SCALE GENOMIC DNA]</scope>
    <source>
        <strain evidence="1 2">DSM 23447</strain>
    </source>
</reference>
<evidence type="ECO:0000313" key="2">
    <source>
        <dbReference type="Proteomes" id="UP000547011"/>
    </source>
</evidence>
<name>A0A7W6IQK8_9HYPH</name>
<dbReference type="Proteomes" id="UP000547011">
    <property type="component" value="Unassembled WGS sequence"/>
</dbReference>
<accession>A0A7W6IQK8</accession>
<gene>
    <name evidence="1" type="ORF">GGR20_003657</name>
</gene>
<keyword evidence="2" id="KW-1185">Reference proteome</keyword>
<organism evidence="1 2">
    <name type="scientific">Devosia subaequoris</name>
    <dbReference type="NCBI Taxonomy" id="395930"/>
    <lineage>
        <taxon>Bacteria</taxon>
        <taxon>Pseudomonadati</taxon>
        <taxon>Pseudomonadota</taxon>
        <taxon>Alphaproteobacteria</taxon>
        <taxon>Hyphomicrobiales</taxon>
        <taxon>Devosiaceae</taxon>
        <taxon>Devosia</taxon>
    </lineage>
</organism>
<dbReference type="RefSeq" id="WP_183312729.1">
    <property type="nucleotide sequence ID" value="NZ_JACIEW010000014.1"/>
</dbReference>
<dbReference type="EMBL" id="JACIEW010000014">
    <property type="protein sequence ID" value="MBB4053985.1"/>
    <property type="molecule type" value="Genomic_DNA"/>
</dbReference>
<dbReference type="AlphaFoldDB" id="A0A7W6IQK8"/>
<comment type="caution">
    <text evidence="1">The sequence shown here is derived from an EMBL/GenBank/DDBJ whole genome shotgun (WGS) entry which is preliminary data.</text>
</comment>
<evidence type="ECO:0000313" key="1">
    <source>
        <dbReference type="EMBL" id="MBB4053985.1"/>
    </source>
</evidence>
<protein>
    <submittedName>
        <fullName evidence="1">Uncharacterized protein</fullName>
    </submittedName>
</protein>
<proteinExistence type="predicted"/>
<sequence>MHKAIITFSALSTIFLPLAVQSAEIDETNDLRLRCGAGYLLIADMPEMNNTDEEIANFKRMAKSLLSHADEILAKQGVPGAEREEIGRRYTMEMDEVLTKDLDLGFEPEDCPDLVAEADAAALEAEINKYMTCGVGFMAAARVKQDEGDTKVAADLEALGTSLANRGDDLMVEAGYNEAARYQLGQLYGESIGAKFKAGEDLEYDWDTCASLGN</sequence>